<organism evidence="20 21">
    <name type="scientific">Callorhinchus milii</name>
    <name type="common">Ghost shark</name>
    <dbReference type="NCBI Taxonomy" id="7868"/>
    <lineage>
        <taxon>Eukaryota</taxon>
        <taxon>Metazoa</taxon>
        <taxon>Chordata</taxon>
        <taxon>Craniata</taxon>
        <taxon>Vertebrata</taxon>
        <taxon>Chondrichthyes</taxon>
        <taxon>Holocephali</taxon>
        <taxon>Chimaeriformes</taxon>
        <taxon>Callorhinchidae</taxon>
        <taxon>Callorhinchus</taxon>
    </lineage>
</organism>
<evidence type="ECO:0000256" key="7">
    <source>
        <dbReference type="ARBA" id="ARBA00022490"/>
    </source>
</evidence>
<proteinExistence type="inferred from homology"/>
<evidence type="ECO:0000256" key="13">
    <source>
        <dbReference type="ARBA" id="ARBA00023128"/>
    </source>
</evidence>
<dbReference type="GO" id="GO:0001678">
    <property type="term" value="P:intracellular glucose homeostasis"/>
    <property type="evidence" value="ECO:0007669"/>
    <property type="project" value="InterPro"/>
</dbReference>
<dbReference type="PRINTS" id="PR00475">
    <property type="entry name" value="HEXOKINASE"/>
</dbReference>
<evidence type="ECO:0000256" key="2">
    <source>
        <dbReference type="ARBA" id="ARBA00004496"/>
    </source>
</evidence>
<sequence length="841" mass="93637">MLPTFVRSTPDGTEKGDFLALDLGGSNFRILRVKVSHERQQRVEMESKIYSTPKDIVHGSGAQLFDHVAECLGEFLEKQEIKDKKLPLGFTFSFPCRQTKLDESILITWTKGFKASGVEGSDVVKLLRKAIDKRGEYDVDIMAVVNDTVGTMMTCGFDDQRCEVGLIIGTGTNCCYMEELRHIDLVEGDEGRMCINIEWGGFGDDGSLEHIRTEFDREIDRGSLNPGKQMFEKLISGMYMGELVRLILVKMAKEGLLFEGRITPELLTKGLLLPPSGTPSRNPSTSRLGLEPSDEDCIGVRHVCTIISFRSANLCAAALGAILSRLKDNKGVPRLRTTVGAVFAVPRFARRLQKTVRRLLPDCEVRFLLSESGSGKGAAMVTAVATRLVSQRQEMDQTLASFTLTREQLFEVKRRMRVEMENGLKKKTHEAATVKMLPSFVRSIPDGSENGDFVALDLGGTNFRVLLVKIRSGKRRTVEMHNKIYAIPLEIMQGTGEELFDHIVTCISDFLDYMGMKGARLPLGFTFSFPCEQKSLDEGILLKWTKGFKATDCEGEDVVSMLRDAIKRRDEFELDIVAVVNDTVGTMMTCAYEDPQCEVGMIVGTGSNTCYMEEMGNVEMVGEEEGRMCVNMEWGAFGDNGCLDDIRTEYDRAVDDLSLNQGKQRYEKMISGMYLGEIVRNVVIDFTRRGFLFRGQISERLKTRSIFETKFLSQIESDRLALLQVRAILQQLGLDSTCDDSIIVKEVCGAVSCRAAQLCGAGMAAVVDKIRENRRLDHLEVTVGVDGTLYKLHPHFSKIMHKTVKELAPKCNVTFLLSEDGSGKGAALITAVACRLRECGQ</sequence>
<keyword evidence="14" id="KW-0472">Membrane</keyword>
<dbReference type="InterPro" id="IPR022673">
    <property type="entry name" value="Hexokinase_C"/>
</dbReference>
<comment type="similarity">
    <text evidence="5">Belongs to the hexokinase family.</text>
</comment>
<dbReference type="Pfam" id="PF03727">
    <property type="entry name" value="Hexokinase_2"/>
    <property type="match status" value="2"/>
</dbReference>
<dbReference type="PANTHER" id="PTHR19443:SF10">
    <property type="entry name" value="HEXOKINASE-1"/>
    <property type="match status" value="1"/>
</dbReference>
<feature type="domain" description="Hexokinase C-terminal" evidence="19">
    <location>
        <begin position="599"/>
        <end position="832"/>
    </location>
</feature>
<reference evidence="20" key="5">
    <citation type="submission" date="2025-09" db="UniProtKB">
        <authorList>
            <consortium name="Ensembl"/>
        </authorList>
    </citation>
    <scope>IDENTIFICATION</scope>
</reference>
<comment type="catalytic activity">
    <reaction evidence="17">
        <text>D-glucose + ATP = D-glucose 6-phosphate + ADP + H(+)</text>
        <dbReference type="Rhea" id="RHEA:17825"/>
        <dbReference type="ChEBI" id="CHEBI:4167"/>
        <dbReference type="ChEBI" id="CHEBI:15378"/>
        <dbReference type="ChEBI" id="CHEBI:30616"/>
        <dbReference type="ChEBI" id="CHEBI:61548"/>
        <dbReference type="ChEBI" id="CHEBI:456216"/>
        <dbReference type="EC" id="2.7.1.1"/>
    </reaction>
    <physiologicalReaction direction="left-to-right" evidence="17">
        <dbReference type="Rhea" id="RHEA:17826"/>
    </physiologicalReaction>
</comment>
<evidence type="ECO:0000256" key="11">
    <source>
        <dbReference type="ARBA" id="ARBA00022777"/>
    </source>
</evidence>
<evidence type="ECO:0000256" key="1">
    <source>
        <dbReference type="ARBA" id="ARBA00004318"/>
    </source>
</evidence>
<evidence type="ECO:0000256" key="4">
    <source>
        <dbReference type="ARBA" id="ARBA00005028"/>
    </source>
</evidence>
<evidence type="ECO:0000256" key="16">
    <source>
        <dbReference type="ARBA" id="ARBA00044613"/>
    </source>
</evidence>
<dbReference type="PROSITE" id="PS00378">
    <property type="entry name" value="HEXOKINASE_1"/>
    <property type="match status" value="2"/>
</dbReference>
<keyword evidence="11" id="KW-0418">Kinase</keyword>
<evidence type="ECO:0000259" key="19">
    <source>
        <dbReference type="Pfam" id="PF03727"/>
    </source>
</evidence>
<evidence type="ECO:0000313" key="21">
    <source>
        <dbReference type="Proteomes" id="UP000314986"/>
    </source>
</evidence>
<dbReference type="UniPathway" id="UPA00109">
    <property type="reaction ID" value="UER00180"/>
</dbReference>
<dbReference type="GO" id="GO:0004340">
    <property type="term" value="F:glucokinase activity"/>
    <property type="evidence" value="ECO:0007669"/>
    <property type="project" value="TreeGrafter"/>
</dbReference>
<evidence type="ECO:0000256" key="10">
    <source>
        <dbReference type="ARBA" id="ARBA00022741"/>
    </source>
</evidence>
<dbReference type="UniPathway" id="UPA00242"/>
<comment type="catalytic activity">
    <reaction evidence="16">
        <text>a D-hexose + ATP = a D-hexose 6-phosphate + ADP + H(+)</text>
        <dbReference type="Rhea" id="RHEA:22740"/>
        <dbReference type="ChEBI" id="CHEBI:4194"/>
        <dbReference type="ChEBI" id="CHEBI:15378"/>
        <dbReference type="ChEBI" id="CHEBI:30616"/>
        <dbReference type="ChEBI" id="CHEBI:229467"/>
        <dbReference type="ChEBI" id="CHEBI:456216"/>
        <dbReference type="EC" id="2.7.1.1"/>
    </reaction>
    <physiologicalReaction direction="left-to-right" evidence="16">
        <dbReference type="Rhea" id="RHEA:22741"/>
    </physiologicalReaction>
</comment>
<protein>
    <recommendedName>
        <fullName evidence="6">hexokinase</fullName>
        <ecNumber evidence="6">2.7.1.1</ecNumber>
    </recommendedName>
</protein>
<name>A0A4W3KFZ3_CALMI</name>
<feature type="domain" description="Hexokinase N-terminal" evidence="18">
    <location>
        <begin position="1"/>
        <end position="156"/>
    </location>
</feature>
<evidence type="ECO:0000256" key="14">
    <source>
        <dbReference type="ARBA" id="ARBA00023136"/>
    </source>
</evidence>
<accession>A0A4W3KFZ3</accession>
<dbReference type="SUPFAM" id="SSF53067">
    <property type="entry name" value="Actin-like ATPase domain"/>
    <property type="match status" value="4"/>
</dbReference>
<dbReference type="Gene3D" id="3.40.367.20">
    <property type="match status" value="2"/>
</dbReference>
<dbReference type="InterPro" id="IPR022672">
    <property type="entry name" value="Hexokinase_N"/>
</dbReference>
<dbReference type="FunFam" id="3.30.420.40:FF:000015">
    <property type="entry name" value="Hexokinase 1"/>
    <property type="match status" value="2"/>
</dbReference>
<keyword evidence="21" id="KW-1185">Reference proteome</keyword>
<evidence type="ECO:0000256" key="17">
    <source>
        <dbReference type="ARBA" id="ARBA00048160"/>
    </source>
</evidence>
<dbReference type="GO" id="GO:0031966">
    <property type="term" value="C:mitochondrial membrane"/>
    <property type="evidence" value="ECO:0007669"/>
    <property type="project" value="UniProtKB-SubCell"/>
</dbReference>
<dbReference type="GO" id="GO:0005524">
    <property type="term" value="F:ATP binding"/>
    <property type="evidence" value="ECO:0007669"/>
    <property type="project" value="UniProtKB-KW"/>
</dbReference>
<reference evidence="21" key="1">
    <citation type="journal article" date="2006" name="Science">
        <title>Ancient noncoding elements conserved in the human genome.</title>
        <authorList>
            <person name="Venkatesh B."/>
            <person name="Kirkness E.F."/>
            <person name="Loh Y.H."/>
            <person name="Halpern A.L."/>
            <person name="Lee A.P."/>
            <person name="Johnson J."/>
            <person name="Dandona N."/>
            <person name="Viswanathan L.D."/>
            <person name="Tay A."/>
            <person name="Venter J.C."/>
            <person name="Strausberg R.L."/>
            <person name="Brenner S."/>
        </authorList>
    </citation>
    <scope>NUCLEOTIDE SEQUENCE [LARGE SCALE GENOMIC DNA]</scope>
</reference>
<evidence type="ECO:0000256" key="15">
    <source>
        <dbReference type="ARBA" id="ARBA00023152"/>
    </source>
</evidence>
<keyword evidence="12" id="KW-0067">ATP-binding</keyword>
<reference evidence="21" key="3">
    <citation type="journal article" date="2014" name="Nature">
        <title>Elephant shark genome provides unique insights into gnathostome evolution.</title>
        <authorList>
            <consortium name="International Elephant Shark Genome Sequencing Consortium"/>
            <person name="Venkatesh B."/>
            <person name="Lee A.P."/>
            <person name="Ravi V."/>
            <person name="Maurya A.K."/>
            <person name="Lian M.M."/>
            <person name="Swann J.B."/>
            <person name="Ohta Y."/>
            <person name="Flajnik M.F."/>
            <person name="Sutoh Y."/>
            <person name="Kasahara M."/>
            <person name="Hoon S."/>
            <person name="Gangu V."/>
            <person name="Roy S.W."/>
            <person name="Irimia M."/>
            <person name="Korzh V."/>
            <person name="Kondrychyn I."/>
            <person name="Lim Z.W."/>
            <person name="Tay B.H."/>
            <person name="Tohari S."/>
            <person name="Kong K.W."/>
            <person name="Ho S."/>
            <person name="Lorente-Galdos B."/>
            <person name="Quilez J."/>
            <person name="Marques-Bonet T."/>
            <person name="Raney B.J."/>
            <person name="Ingham P.W."/>
            <person name="Tay A."/>
            <person name="Hillier L.W."/>
            <person name="Minx P."/>
            <person name="Boehm T."/>
            <person name="Wilson R.K."/>
            <person name="Brenner S."/>
            <person name="Warren W.C."/>
        </authorList>
    </citation>
    <scope>NUCLEOTIDE SEQUENCE [LARGE SCALE GENOMIC DNA]</scope>
</reference>
<dbReference type="InterPro" id="IPR019807">
    <property type="entry name" value="Hexokinase_BS"/>
</dbReference>
<dbReference type="Proteomes" id="UP000314986">
    <property type="component" value="Unassembled WGS sequence"/>
</dbReference>
<evidence type="ECO:0000256" key="9">
    <source>
        <dbReference type="ARBA" id="ARBA00022737"/>
    </source>
</evidence>
<feature type="domain" description="Hexokinase N-terminal" evidence="18">
    <location>
        <begin position="395"/>
        <end position="592"/>
    </location>
</feature>
<evidence type="ECO:0000256" key="3">
    <source>
        <dbReference type="ARBA" id="ARBA00004888"/>
    </source>
</evidence>
<reference evidence="20" key="4">
    <citation type="submission" date="2025-08" db="UniProtKB">
        <authorList>
            <consortium name="Ensembl"/>
        </authorList>
    </citation>
    <scope>IDENTIFICATION</scope>
</reference>
<dbReference type="GO" id="GO:0006096">
    <property type="term" value="P:glycolytic process"/>
    <property type="evidence" value="ECO:0007669"/>
    <property type="project" value="UniProtKB-UniPathway"/>
</dbReference>
<keyword evidence="15" id="KW-0324">Glycolysis</keyword>
<evidence type="ECO:0000256" key="6">
    <source>
        <dbReference type="ARBA" id="ARBA00012324"/>
    </source>
</evidence>
<dbReference type="GO" id="GO:0005536">
    <property type="term" value="F:D-glucose binding"/>
    <property type="evidence" value="ECO:0007669"/>
    <property type="project" value="InterPro"/>
</dbReference>
<comment type="pathway">
    <text evidence="3">Carbohydrate degradation; glycolysis; D-glyceraldehyde 3-phosphate and glycerone phosphate from D-glucose: step 1/4.</text>
</comment>
<dbReference type="FunFam" id="3.40.367.20:FF:000020">
    <property type="entry name" value="Hexokinase-1"/>
    <property type="match status" value="1"/>
</dbReference>
<reference evidence="21" key="2">
    <citation type="journal article" date="2007" name="PLoS Biol.">
        <title>Survey sequencing and comparative analysis of the elephant shark (Callorhinchus milii) genome.</title>
        <authorList>
            <person name="Venkatesh B."/>
            <person name="Kirkness E.F."/>
            <person name="Loh Y.H."/>
            <person name="Halpern A.L."/>
            <person name="Lee A.P."/>
            <person name="Johnson J."/>
            <person name="Dandona N."/>
            <person name="Viswanathan L.D."/>
            <person name="Tay A."/>
            <person name="Venter J.C."/>
            <person name="Strausberg R.L."/>
            <person name="Brenner S."/>
        </authorList>
    </citation>
    <scope>NUCLEOTIDE SEQUENCE [LARGE SCALE GENOMIC DNA]</scope>
</reference>
<dbReference type="PANTHER" id="PTHR19443">
    <property type="entry name" value="HEXOKINASE"/>
    <property type="match status" value="1"/>
</dbReference>
<comment type="subcellular location">
    <subcellularLocation>
        <location evidence="2">Cytoplasm</location>
    </subcellularLocation>
    <subcellularLocation>
        <location evidence="1">Mitochondrion membrane</location>
        <topology evidence="1">Peripheral membrane protein</topology>
    </subcellularLocation>
</comment>
<dbReference type="CDD" id="cd24127">
    <property type="entry name" value="ASKHA_NBD_HK1_meta_rpt2"/>
    <property type="match status" value="1"/>
</dbReference>
<feature type="domain" description="Hexokinase C-terminal" evidence="19">
    <location>
        <begin position="164"/>
        <end position="384"/>
    </location>
</feature>
<dbReference type="InterPro" id="IPR043129">
    <property type="entry name" value="ATPase_NBD"/>
</dbReference>
<evidence type="ECO:0000256" key="5">
    <source>
        <dbReference type="ARBA" id="ARBA00009225"/>
    </source>
</evidence>
<dbReference type="PROSITE" id="PS51748">
    <property type="entry name" value="HEXOKINASE_2"/>
    <property type="match status" value="2"/>
</dbReference>
<dbReference type="Pfam" id="PF00349">
    <property type="entry name" value="Hexokinase_1"/>
    <property type="match status" value="2"/>
</dbReference>
<dbReference type="Ensembl" id="ENSCMIT00000046328.1">
    <property type="protein sequence ID" value="ENSCMIP00000045675.1"/>
    <property type="gene ID" value="ENSCMIG00000018809.1"/>
</dbReference>
<dbReference type="GO" id="GO:0008865">
    <property type="term" value="F:fructokinase activity"/>
    <property type="evidence" value="ECO:0007669"/>
    <property type="project" value="TreeGrafter"/>
</dbReference>
<dbReference type="AlphaFoldDB" id="A0A4W3KFZ3"/>
<evidence type="ECO:0000313" key="20">
    <source>
        <dbReference type="Ensembl" id="ENSCMIP00000045675.1"/>
    </source>
</evidence>
<keyword evidence="7" id="KW-0963">Cytoplasm</keyword>
<gene>
    <name evidence="20" type="primary">LOC103185837</name>
</gene>
<dbReference type="InterPro" id="IPR001312">
    <property type="entry name" value="Hexokinase"/>
</dbReference>
<dbReference type="GO" id="GO:0019158">
    <property type="term" value="F:mannokinase activity"/>
    <property type="evidence" value="ECO:0007669"/>
    <property type="project" value="TreeGrafter"/>
</dbReference>
<evidence type="ECO:0000256" key="8">
    <source>
        <dbReference type="ARBA" id="ARBA00022679"/>
    </source>
</evidence>
<dbReference type="GeneTree" id="ENSGT00950000182787"/>
<keyword evidence="8" id="KW-0808">Transferase</keyword>
<dbReference type="GO" id="GO:0006006">
    <property type="term" value="P:glucose metabolic process"/>
    <property type="evidence" value="ECO:0007669"/>
    <property type="project" value="TreeGrafter"/>
</dbReference>
<dbReference type="Gene3D" id="3.30.420.40">
    <property type="match status" value="2"/>
</dbReference>
<dbReference type="GO" id="GO:0005829">
    <property type="term" value="C:cytosol"/>
    <property type="evidence" value="ECO:0007669"/>
    <property type="project" value="TreeGrafter"/>
</dbReference>
<evidence type="ECO:0000259" key="18">
    <source>
        <dbReference type="Pfam" id="PF00349"/>
    </source>
</evidence>
<dbReference type="EC" id="2.7.1.1" evidence="6"/>
<keyword evidence="9" id="KW-0677">Repeat</keyword>
<keyword evidence="13" id="KW-0496">Mitochondrion</keyword>
<dbReference type="FunFam" id="3.40.367.20:FF:000001">
    <property type="entry name" value="Hexokinase 1"/>
    <property type="match status" value="1"/>
</dbReference>
<comment type="pathway">
    <text evidence="4">Carbohydrate metabolism; hexose metabolism.</text>
</comment>
<evidence type="ECO:0000256" key="12">
    <source>
        <dbReference type="ARBA" id="ARBA00022840"/>
    </source>
</evidence>
<keyword evidence="10" id="KW-0547">Nucleotide-binding</keyword>